<keyword evidence="2" id="KW-1185">Reference proteome</keyword>
<dbReference type="Proteomes" id="UP001261666">
    <property type="component" value="Unassembled WGS sequence"/>
</dbReference>
<comment type="caution">
    <text evidence="1">The sequence shown here is derived from an EMBL/GenBank/DDBJ whole genome shotgun (WGS) entry which is preliminary data.</text>
</comment>
<protein>
    <submittedName>
        <fullName evidence="1">Peptide/nickel transport system substrate-binding protein</fullName>
    </submittedName>
</protein>
<proteinExistence type="predicted"/>
<sequence length="544" mass="59016">MRSTSIRRTGAGVAAVLLVGSVLAGCVESERDGKDNTFVFAASAAPKTLDPFYASDGETFRVTRQIYEGLVGTEPGTVEPAPLLAESWTQSDDGLSYTFDLKDGVTFHDGTPFDAEAVCANFERWAATPEVNQTDDKAYYYGKLFRGFATGPAAESAIYGGCSADDELTATITLDAPFAGFIAAMSLPAFAMQSPAALEEYQDDASPSVLTSAYGTEHPTGTGPFELTSWNQGSGEVRLAPYDDYWGEAAKVDEVVIVEIDTARGRAEALRNGEIDGFDLVGPADVESLAEDGFTIENRPAFNILYLAFNQAQAPFDDVRVRQAIAHAIDKEAVISASMPDGTEPADQFVPELVDGYAADVPTYEYDPELARQLLEEAGVAGTTITFNYPTNISRPYMPQPDDTFNIVRSQLEAVGLTVEPVAAEWTDYLEQVQNTPDHGIHLLGWTGDYDDPDNFLGVFFGQQSLEWGFDNPELFDEVAAPRALTTTDEQRPLYEQANRDIMEFLPGVPLASPVPSLAFAENVEGYEASPVQDEVWNMVEIAD</sequence>
<evidence type="ECO:0000313" key="1">
    <source>
        <dbReference type="EMBL" id="MDR6210291.1"/>
    </source>
</evidence>
<organism evidence="1 2">
    <name type="scientific">Nocardioides zeae</name>
    <dbReference type="NCBI Taxonomy" id="1457234"/>
    <lineage>
        <taxon>Bacteria</taxon>
        <taxon>Bacillati</taxon>
        <taxon>Actinomycetota</taxon>
        <taxon>Actinomycetes</taxon>
        <taxon>Propionibacteriales</taxon>
        <taxon>Nocardioidaceae</taxon>
        <taxon>Nocardioides</taxon>
    </lineage>
</organism>
<name>A0ACC6IHN2_9ACTN</name>
<reference evidence="1" key="1">
    <citation type="submission" date="2023-08" db="EMBL/GenBank/DDBJ databases">
        <title>Functional and genomic diversity of the sorghum phyllosphere microbiome.</title>
        <authorList>
            <person name="Shade A."/>
        </authorList>
    </citation>
    <scope>NUCLEOTIDE SEQUENCE</scope>
    <source>
        <strain evidence="1">SORGH_AS_0885</strain>
    </source>
</reference>
<dbReference type="EMBL" id="JAVIZJ010000005">
    <property type="protein sequence ID" value="MDR6210291.1"/>
    <property type="molecule type" value="Genomic_DNA"/>
</dbReference>
<evidence type="ECO:0000313" key="2">
    <source>
        <dbReference type="Proteomes" id="UP001261666"/>
    </source>
</evidence>
<accession>A0ACC6IHN2</accession>
<gene>
    <name evidence="1" type="ORF">QE364_002002</name>
</gene>